<feature type="compositionally biased region" description="Basic and acidic residues" evidence="1">
    <location>
        <begin position="229"/>
        <end position="245"/>
    </location>
</feature>
<organism evidence="2">
    <name type="scientific">Rhipicephalus appendiculatus</name>
    <name type="common">Brown ear tick</name>
    <dbReference type="NCBI Taxonomy" id="34631"/>
    <lineage>
        <taxon>Eukaryota</taxon>
        <taxon>Metazoa</taxon>
        <taxon>Ecdysozoa</taxon>
        <taxon>Arthropoda</taxon>
        <taxon>Chelicerata</taxon>
        <taxon>Arachnida</taxon>
        <taxon>Acari</taxon>
        <taxon>Parasitiformes</taxon>
        <taxon>Ixodida</taxon>
        <taxon>Ixodoidea</taxon>
        <taxon>Ixodidae</taxon>
        <taxon>Rhipicephalinae</taxon>
        <taxon>Rhipicephalus</taxon>
        <taxon>Rhipicephalus</taxon>
    </lineage>
</organism>
<reference evidence="2" key="1">
    <citation type="journal article" date="2016" name="Ticks Tick Borne Dis.">
        <title>De novo assembly and annotation of the salivary gland transcriptome of Rhipicephalus appendiculatus male and female ticks during blood feeding.</title>
        <authorList>
            <person name="de Castro M.H."/>
            <person name="de Klerk D."/>
            <person name="Pienaar R."/>
            <person name="Latif A.A."/>
            <person name="Rees D.J."/>
            <person name="Mans B.J."/>
        </authorList>
    </citation>
    <scope>NUCLEOTIDE SEQUENCE</scope>
    <source>
        <tissue evidence="2">Salivary glands</tissue>
    </source>
</reference>
<feature type="compositionally biased region" description="Low complexity" evidence="1">
    <location>
        <begin position="182"/>
        <end position="192"/>
    </location>
</feature>
<name>A0A131YBD9_RHIAP</name>
<evidence type="ECO:0000256" key="1">
    <source>
        <dbReference type="SAM" id="MobiDB-lite"/>
    </source>
</evidence>
<feature type="compositionally biased region" description="Basic residues" evidence="1">
    <location>
        <begin position="116"/>
        <end position="128"/>
    </location>
</feature>
<feature type="region of interest" description="Disordered" evidence="1">
    <location>
        <begin position="1"/>
        <end position="135"/>
    </location>
</feature>
<sequence length="301" mass="33818">MDGDQLASEQEASLPLTKRMKKSDDDGAGVTREAPAPKRRTTVEDDGETKKAKPEDPTTPPPDTAAVSCKKHNDLDAHVDPSSSTSLATRPPKTHRTKRHRKLSSNHAVSGTDKSPKRRRRSGSHRHSTKSDGVKLSDSLRNLCILPHSARTARGARKRVISCSSVSAHVEETSLQHHRSRSYSSTTSVLTRRQTKRLRRAVKEALASAAGGASKKRKRSARQPSSTHGESRRKTRRTESWHAEPRRAMFRRIAMKPFAASRHRGMLGRFRPRRRVLLGVVSARVRPCFCRLKMLMRQWKI</sequence>
<feature type="region of interest" description="Disordered" evidence="1">
    <location>
        <begin position="169"/>
        <end position="245"/>
    </location>
</feature>
<proteinExistence type="predicted"/>
<accession>A0A131YBD9</accession>
<evidence type="ECO:0000313" key="2">
    <source>
        <dbReference type="EMBL" id="JAP75815.1"/>
    </source>
</evidence>
<dbReference type="AlphaFoldDB" id="A0A131YBD9"/>
<feature type="compositionally biased region" description="Basic residues" evidence="1">
    <location>
        <begin position="92"/>
        <end position="104"/>
    </location>
</feature>
<protein>
    <submittedName>
        <fullName evidence="2">Uncharacterized protein</fullName>
    </submittedName>
</protein>
<dbReference type="EMBL" id="GEDV01012742">
    <property type="protein sequence ID" value="JAP75815.1"/>
    <property type="molecule type" value="Transcribed_RNA"/>
</dbReference>